<dbReference type="Gene3D" id="1.10.287.1490">
    <property type="match status" value="1"/>
</dbReference>
<feature type="coiled-coil region" evidence="1">
    <location>
        <begin position="404"/>
        <end position="669"/>
    </location>
</feature>
<feature type="coiled-coil region" evidence="1">
    <location>
        <begin position="185"/>
        <end position="269"/>
    </location>
</feature>
<dbReference type="EMBL" id="MCFH01000010">
    <property type="protein sequence ID" value="ORX54838.1"/>
    <property type="molecule type" value="Genomic_DNA"/>
</dbReference>
<proteinExistence type="predicted"/>
<name>A0A1Y1VFL9_9FUNG</name>
<evidence type="ECO:0000256" key="2">
    <source>
        <dbReference type="SAM" id="MobiDB-lite"/>
    </source>
</evidence>
<keyword evidence="4" id="KW-1185">Reference proteome</keyword>
<organism evidence="3 4">
    <name type="scientific">Piromyces finnis</name>
    <dbReference type="NCBI Taxonomy" id="1754191"/>
    <lineage>
        <taxon>Eukaryota</taxon>
        <taxon>Fungi</taxon>
        <taxon>Fungi incertae sedis</taxon>
        <taxon>Chytridiomycota</taxon>
        <taxon>Chytridiomycota incertae sedis</taxon>
        <taxon>Neocallimastigomycetes</taxon>
        <taxon>Neocallimastigales</taxon>
        <taxon>Neocallimastigaceae</taxon>
        <taxon>Piromyces</taxon>
    </lineage>
</organism>
<keyword evidence="1" id="KW-0175">Coiled coil</keyword>
<evidence type="ECO:0000313" key="4">
    <source>
        <dbReference type="Proteomes" id="UP000193719"/>
    </source>
</evidence>
<dbReference type="OrthoDB" id="10614238at2759"/>
<dbReference type="Proteomes" id="UP000193719">
    <property type="component" value="Unassembled WGS sequence"/>
</dbReference>
<dbReference type="AlphaFoldDB" id="A0A1Y1VFL9"/>
<evidence type="ECO:0000256" key="1">
    <source>
        <dbReference type="SAM" id="Coils"/>
    </source>
</evidence>
<feature type="region of interest" description="Disordered" evidence="2">
    <location>
        <begin position="39"/>
        <end position="58"/>
    </location>
</feature>
<feature type="coiled-coil region" evidence="1">
    <location>
        <begin position="323"/>
        <end position="371"/>
    </location>
</feature>
<reference evidence="3 4" key="1">
    <citation type="submission" date="2016-08" db="EMBL/GenBank/DDBJ databases">
        <title>Genomes of anaerobic fungi encode conserved fungal cellulosomes for biomass hydrolysis.</title>
        <authorList>
            <consortium name="DOE Joint Genome Institute"/>
            <person name="Haitjema C.H."/>
            <person name="Gilmore S.P."/>
            <person name="Henske J.K."/>
            <person name="Solomon K.V."/>
            <person name="De Groot R."/>
            <person name="Kuo A."/>
            <person name="Mondo S.J."/>
            <person name="Salamov A.A."/>
            <person name="Labutti K."/>
            <person name="Zhao Z."/>
            <person name="Chiniquy J."/>
            <person name="Barry K."/>
            <person name="Brewer H.M."/>
            <person name="Purvine S.O."/>
            <person name="Wright A.T."/>
            <person name="Boxma B."/>
            <person name="Van Alen T."/>
            <person name="Hackstein J.H."/>
            <person name="Baker S.E."/>
            <person name="Grigoriev I.V."/>
            <person name="O'Malley M.A."/>
        </authorList>
    </citation>
    <scope>NUCLEOTIDE SEQUENCE [LARGE SCALE GENOMIC DNA]</scope>
    <source>
        <strain evidence="4">finn</strain>
    </source>
</reference>
<protein>
    <submittedName>
        <fullName evidence="3">Uncharacterized protein</fullName>
    </submittedName>
</protein>
<dbReference type="STRING" id="1754191.A0A1Y1VFL9"/>
<gene>
    <name evidence="3" type="ORF">BCR36DRAFT_581720</name>
</gene>
<comment type="caution">
    <text evidence="3">The sequence shown here is derived from an EMBL/GenBank/DDBJ whole genome shotgun (WGS) entry which is preliminary data.</text>
</comment>
<reference evidence="3 4" key="2">
    <citation type="submission" date="2016-08" db="EMBL/GenBank/DDBJ databases">
        <title>Pervasive Adenine N6-methylation of Active Genes in Fungi.</title>
        <authorList>
            <consortium name="DOE Joint Genome Institute"/>
            <person name="Mondo S.J."/>
            <person name="Dannebaum R.O."/>
            <person name="Kuo R.C."/>
            <person name="Labutti K."/>
            <person name="Haridas S."/>
            <person name="Kuo A."/>
            <person name="Salamov A."/>
            <person name="Ahrendt S.R."/>
            <person name="Lipzen A."/>
            <person name="Sullivan W."/>
            <person name="Andreopoulos W.B."/>
            <person name="Clum A."/>
            <person name="Lindquist E."/>
            <person name="Daum C."/>
            <person name="Ramamoorthy G.K."/>
            <person name="Gryganskyi A."/>
            <person name="Culley D."/>
            <person name="Magnuson J.K."/>
            <person name="James T.Y."/>
            <person name="O'Malley M.A."/>
            <person name="Stajich J.E."/>
            <person name="Spatafora J.W."/>
            <person name="Visel A."/>
            <person name="Grigoriev I.V."/>
        </authorList>
    </citation>
    <scope>NUCLEOTIDE SEQUENCE [LARGE SCALE GENOMIC DNA]</scope>
    <source>
        <strain evidence="4">finn</strain>
    </source>
</reference>
<evidence type="ECO:0000313" key="3">
    <source>
        <dbReference type="EMBL" id="ORX54838.1"/>
    </source>
</evidence>
<accession>A0A1Y1VFL9</accession>
<sequence>METIEVNSFIENSKLFKKSPLLYCEDDLHDTFEDNNGYDSSSSLISDSDGTLADSDSSVQKKSQVSKSVISETLKNIKNEMKYKIKENIKNNTDVLINKEGQETNELILKEKLNKLTLKVQLLQKEQALLINIIKDHTNESINESRVFNEEYISVDKNIISLIEKDSEYMKQCEEHLTEFINETIRDYNILLAEKEIEVVEHKEKINELNKKIEEKNNENWEKDNSYEELLSEMMEQMKIDEEIHQNEIKNLKEEIKIRDEFIDEVQEQNQIYRNSLDDLFKGLSQDEQETIDSMEDVQKQVIYFKDIYTKSTVINEKNCQTIQELKETLDSKDTLIEELKLKLNEKESIIRDMNDKFSNLQAQNKTFKNLAFEIRASVSEGKKKNEEDLEVLRNIIKRKDEALMFSNDRISSLRKTIDKLNEEVNTQKRKLNEEHSQFRKEFRKMKDIIKDNEEQIENLQGEVEQTEELYRKVKKRVEKYKAKSVNSAKEVKGLWDVIDIREKENDELNKEKERLEEENKEFMKQHEKDIEYLEKVRVDYEEKIVLLKEKSEEESNNKIEMVKKASDEIERELKEKCNELYMEKDSLKNNLEIMTKSVKLLQKDSKALEENNKNLEKSIKLIEKKQREREEYWKNENKKLEMEKNREINILINKSKDLEDHLKKERLQTSTLAKCIRDVNHQEALNIKSIHNVEKNQNSIKTNASLKNFSDRVELYQKVLNKKLMNQKLTMDVPISIKSLRNNQVDGKQVDTIKSKSIKLMNFFQSS</sequence>